<name>A0A133KHT4_HEYCO</name>
<dbReference type="EMBL" id="LRPN01000122">
    <property type="protein sequence ID" value="KWZ79096.1"/>
    <property type="molecule type" value="Genomic_DNA"/>
</dbReference>
<evidence type="ECO:0000313" key="1">
    <source>
        <dbReference type="EMBL" id="KWZ79096.1"/>
    </source>
</evidence>
<sequence>MDANIYITLHFLIILPYNRHQPVKKCRINRICRWNIMIHSMDSNDILKTKITFKEYISLKDRMMLPNR</sequence>
<dbReference type="Proteomes" id="UP000070376">
    <property type="component" value="Unassembled WGS sequence"/>
</dbReference>
<comment type="caution">
    <text evidence="1">The sequence shown here is derived from an EMBL/GenBank/DDBJ whole genome shotgun (WGS) entry which is preliminary data.</text>
</comment>
<organism evidence="1 2">
    <name type="scientific">Heyndrickxia coagulans</name>
    <name type="common">Weizmannia coagulans</name>
    <dbReference type="NCBI Taxonomy" id="1398"/>
    <lineage>
        <taxon>Bacteria</taxon>
        <taxon>Bacillati</taxon>
        <taxon>Bacillota</taxon>
        <taxon>Bacilli</taxon>
        <taxon>Bacillales</taxon>
        <taxon>Bacillaceae</taxon>
        <taxon>Heyndrickxia</taxon>
    </lineage>
</organism>
<dbReference type="PATRIC" id="fig|1398.22.peg.2811"/>
<dbReference type="AlphaFoldDB" id="A0A133KHT4"/>
<reference evidence="2" key="1">
    <citation type="submission" date="2016-01" db="EMBL/GenBank/DDBJ databases">
        <authorList>
            <person name="Mitreva M."/>
            <person name="Pepin K.H."/>
            <person name="Mihindukulasuriya K.A."/>
            <person name="Fulton R."/>
            <person name="Fronick C."/>
            <person name="O'Laughlin M."/>
            <person name="Miner T."/>
            <person name="Herter B."/>
            <person name="Rosa B.A."/>
            <person name="Cordes M."/>
            <person name="Tomlinson C."/>
            <person name="Wollam A."/>
            <person name="Palsikar V.B."/>
            <person name="Mardis E.R."/>
            <person name="Wilson R.K."/>
        </authorList>
    </citation>
    <scope>NUCLEOTIDE SEQUENCE [LARGE SCALE GENOMIC DNA]</scope>
    <source>
        <strain evidence="2">GED7749B</strain>
    </source>
</reference>
<evidence type="ECO:0000313" key="2">
    <source>
        <dbReference type="Proteomes" id="UP000070376"/>
    </source>
</evidence>
<gene>
    <name evidence="1" type="ORF">HMPREF3213_02811</name>
</gene>
<protein>
    <submittedName>
        <fullName evidence="1">Uncharacterized protein</fullName>
    </submittedName>
</protein>
<proteinExistence type="predicted"/>
<accession>A0A133KHT4</accession>